<comment type="caution">
    <text evidence="1">The sequence shown here is derived from an EMBL/GenBank/DDBJ whole genome shotgun (WGS) entry which is preliminary data.</text>
</comment>
<sequence length="210" mass="24017">MVFPVIFNPDPPLRVRHIQISSLPVDFDRIVHFRTGQSELHWHQSGPSLPRRIRSFLSESECLQTTLLATKPPCGFQFANQILQGKTTEPPITTHQRISQNHQLLQGQNGSIMHPYIRKRHTTKPTFHQNRGERPRIAMPANSSQLMPFTGITHRNMTHGLVQSLFLRKLHGLQLKRCAQVKDQLIFRALGSILACLHSAIFYGGQILQR</sequence>
<proteinExistence type="predicted"/>
<organism evidence="1 2">
    <name type="scientific">Bifidobacterium tissieri</name>
    <dbReference type="NCBI Taxonomy" id="1630162"/>
    <lineage>
        <taxon>Bacteria</taxon>
        <taxon>Bacillati</taxon>
        <taxon>Actinomycetota</taxon>
        <taxon>Actinomycetes</taxon>
        <taxon>Bifidobacteriales</taxon>
        <taxon>Bifidobacteriaceae</taxon>
        <taxon>Bifidobacterium</taxon>
    </lineage>
</organism>
<reference evidence="1 2" key="1">
    <citation type="journal article" date="2017" name="BMC Genomics">
        <title>Comparative genomic and phylogenomic analyses of the Bifidobacteriaceae family.</title>
        <authorList>
            <person name="Lugli G.A."/>
            <person name="Milani C."/>
            <person name="Turroni F."/>
            <person name="Duranti S."/>
            <person name="Mancabelli L."/>
            <person name="Mangifesta M."/>
            <person name="Ferrario C."/>
            <person name="Modesto M."/>
            <person name="Mattarelli P."/>
            <person name="Jiri K."/>
            <person name="van Sinderen D."/>
            <person name="Ventura M."/>
        </authorList>
    </citation>
    <scope>NUCLEOTIDE SEQUENCE [LARGE SCALE GENOMIC DNA]</scope>
    <source>
        <strain evidence="1 2">DSM 100201</strain>
    </source>
</reference>
<protein>
    <submittedName>
        <fullName evidence="1">Uncharacterized protein</fullName>
    </submittedName>
</protein>
<keyword evidence="2" id="KW-1185">Reference proteome</keyword>
<name>A0A261FHB8_9BIFI</name>
<dbReference type="Proteomes" id="UP000216444">
    <property type="component" value="Unassembled WGS sequence"/>
</dbReference>
<evidence type="ECO:0000313" key="2">
    <source>
        <dbReference type="Proteomes" id="UP000216444"/>
    </source>
</evidence>
<accession>A0A261FHB8</accession>
<gene>
    <name evidence="1" type="ORF">BTIS_0837</name>
</gene>
<evidence type="ECO:0000313" key="1">
    <source>
        <dbReference type="EMBL" id="OZG58468.1"/>
    </source>
</evidence>
<dbReference type="EMBL" id="MWWV01000004">
    <property type="protein sequence ID" value="OZG58468.1"/>
    <property type="molecule type" value="Genomic_DNA"/>
</dbReference>
<dbReference type="AlphaFoldDB" id="A0A261FHB8"/>